<feature type="region of interest" description="Disordered" evidence="1">
    <location>
        <begin position="243"/>
        <end position="279"/>
    </location>
</feature>
<evidence type="ECO:0000313" key="3">
    <source>
        <dbReference type="EMBL" id="KAK0633227.1"/>
    </source>
</evidence>
<feature type="compositionally biased region" description="Pro residues" evidence="1">
    <location>
        <begin position="220"/>
        <end position="230"/>
    </location>
</feature>
<proteinExistence type="predicted"/>
<gene>
    <name evidence="3" type="ORF">B0T14DRAFT_58592</name>
</gene>
<accession>A0AA39XFV3</accession>
<name>A0AA39XFV3_9PEZI</name>
<evidence type="ECO:0000256" key="1">
    <source>
        <dbReference type="SAM" id="MobiDB-lite"/>
    </source>
</evidence>
<evidence type="ECO:0000256" key="2">
    <source>
        <dbReference type="SAM" id="SignalP"/>
    </source>
</evidence>
<organism evidence="3 4">
    <name type="scientific">Immersiella caudata</name>
    <dbReference type="NCBI Taxonomy" id="314043"/>
    <lineage>
        <taxon>Eukaryota</taxon>
        <taxon>Fungi</taxon>
        <taxon>Dikarya</taxon>
        <taxon>Ascomycota</taxon>
        <taxon>Pezizomycotina</taxon>
        <taxon>Sordariomycetes</taxon>
        <taxon>Sordariomycetidae</taxon>
        <taxon>Sordariales</taxon>
        <taxon>Lasiosphaeriaceae</taxon>
        <taxon>Immersiella</taxon>
    </lineage>
</organism>
<protein>
    <recommendedName>
        <fullName evidence="5">Extracellular membrane protein CFEM domain-containing protein</fullName>
    </recommendedName>
</protein>
<feature type="region of interest" description="Disordered" evidence="1">
    <location>
        <begin position="184"/>
        <end position="230"/>
    </location>
</feature>
<sequence length="633" mass="64655">MKTGVVLALAASAAATGFRNFPPFNCPENTDNKCTDKQKPGFSFADLNLGPFTGYNDFGWKGFTCGNKGGNGRFNNGGSGKTIGGVCTSDKKNSPSFGCGPKVDKFSLGSIFVKPEFDCDLEFVYDMPDGKTCKHRSFCKKSGSNVINKQCGGAKNVTIIFPPQPNKPKPVCSIDIETISFDCNPPKTTFTPPAPPATTPPTLPASSTSNSPVESTPPAVSSPPVVPPVVSSPPVVPPIVSSPPVVPPVESSPPVKPPVESSPPVAPPVESTPPAVPSEETSTVVVSSTLTIPTTAVVTTTEVTTFETTSTIFSTVVSTITSCAPTVPNCGNGGIKTTVVTVAVSTTICPATETITTVLTTSTDITTVLTTTTSVPIIIPPTTDKPTVSLTSNSPVVPTGPAKPPVDTLPCPDVVPKCLNTFLFDVKCKDNSDHACYCPDTIFVKNVMECLFAHGEAESIISEAVIFFQGICAPFVPSNPGIVTGVPTYVTVTAPPTAVVPIFTTVTVDATTVLPCTDDAGEVIPSSSTTSTIFTTLTLPQVGFTTQSGSVGVIPVTLPPFPVETPKGPIGAPVAPGAPGAPGFFTTAAPTGPIGTGGIRPVPTGAVVTAGSGRVTASLGFSLAITILAVIGL</sequence>
<evidence type="ECO:0000313" key="4">
    <source>
        <dbReference type="Proteomes" id="UP001175000"/>
    </source>
</evidence>
<feature type="signal peptide" evidence="2">
    <location>
        <begin position="1"/>
        <end position="17"/>
    </location>
</feature>
<feature type="chain" id="PRO_5041401786" description="Extracellular membrane protein CFEM domain-containing protein" evidence="2">
    <location>
        <begin position="18"/>
        <end position="633"/>
    </location>
</feature>
<dbReference type="AlphaFoldDB" id="A0AA39XFV3"/>
<reference evidence="3" key="1">
    <citation type="submission" date="2023-06" db="EMBL/GenBank/DDBJ databases">
        <title>Genome-scale phylogeny and comparative genomics of the fungal order Sordariales.</title>
        <authorList>
            <consortium name="Lawrence Berkeley National Laboratory"/>
            <person name="Hensen N."/>
            <person name="Bonometti L."/>
            <person name="Westerberg I."/>
            <person name="Brannstrom I.O."/>
            <person name="Guillou S."/>
            <person name="Cros-Aarteil S."/>
            <person name="Calhoun S."/>
            <person name="Haridas S."/>
            <person name="Kuo A."/>
            <person name="Mondo S."/>
            <person name="Pangilinan J."/>
            <person name="Riley R."/>
            <person name="Labutti K."/>
            <person name="Andreopoulos B."/>
            <person name="Lipzen A."/>
            <person name="Chen C."/>
            <person name="Yanf M."/>
            <person name="Daum C."/>
            <person name="Ng V."/>
            <person name="Clum A."/>
            <person name="Steindorff A."/>
            <person name="Ohm R."/>
            <person name="Martin F."/>
            <person name="Silar P."/>
            <person name="Natvig D."/>
            <person name="Lalanne C."/>
            <person name="Gautier V."/>
            <person name="Ament-Velasquez S.L."/>
            <person name="Kruys A."/>
            <person name="Hutchinson M.I."/>
            <person name="Powell A.J."/>
            <person name="Barry K."/>
            <person name="Miller A.N."/>
            <person name="Grigoriev I.V."/>
            <person name="Debuchy R."/>
            <person name="Gladieux P."/>
            <person name="Thoren M.H."/>
            <person name="Johannesson H."/>
        </authorList>
    </citation>
    <scope>NUCLEOTIDE SEQUENCE</scope>
    <source>
        <strain evidence="3">CBS 606.72</strain>
    </source>
</reference>
<feature type="compositionally biased region" description="Pro residues" evidence="1">
    <location>
        <begin position="243"/>
        <end position="276"/>
    </location>
</feature>
<feature type="compositionally biased region" description="Low complexity" evidence="1">
    <location>
        <begin position="204"/>
        <end position="219"/>
    </location>
</feature>
<evidence type="ECO:0008006" key="5">
    <source>
        <dbReference type="Google" id="ProtNLM"/>
    </source>
</evidence>
<dbReference type="EMBL" id="JAULSU010000001">
    <property type="protein sequence ID" value="KAK0633227.1"/>
    <property type="molecule type" value="Genomic_DNA"/>
</dbReference>
<keyword evidence="4" id="KW-1185">Reference proteome</keyword>
<feature type="compositionally biased region" description="Pro residues" evidence="1">
    <location>
        <begin position="192"/>
        <end position="203"/>
    </location>
</feature>
<comment type="caution">
    <text evidence="3">The sequence shown here is derived from an EMBL/GenBank/DDBJ whole genome shotgun (WGS) entry which is preliminary data.</text>
</comment>
<keyword evidence="2" id="KW-0732">Signal</keyword>
<dbReference type="Proteomes" id="UP001175000">
    <property type="component" value="Unassembled WGS sequence"/>
</dbReference>